<keyword evidence="2" id="KW-1185">Reference proteome</keyword>
<evidence type="ECO:0000313" key="2">
    <source>
        <dbReference type="Proteomes" id="UP001060170"/>
    </source>
</evidence>
<accession>A0ACC0ELE4</accession>
<proteinExistence type="predicted"/>
<dbReference type="EMBL" id="CM045868">
    <property type="protein sequence ID" value="KAI7956449.1"/>
    <property type="molecule type" value="Genomic_DNA"/>
</dbReference>
<gene>
    <name evidence="1" type="ORF">MJO28_003544</name>
</gene>
<sequence length="737" mass="82842">FNSSNFKSQDRPSKDLPAVLGLSEFLSRYMSSLCSTTSGRTVGVLLLVATTNMKVFTPIFASSAVENFTSSFYAILCPLSAVSATGIVPRPGLWEGQSNHFPFSDVSSVATSSLAPTELDGIWKTTQSQANLPLEPAYEPIVQSPGVKVSEGYLTDPLTRRVVSSLPEGIPMTDQPTHSRKRKYNHGPLCINEPTVHSTFPSPFQSVDHCYPGSITVPHDGIYLGQANSRGGFHAGNSNIAPHQIFGTGSSSSQSSDFVPGLTPQTAGRSHVDPVDSLTLDTHNFDWSHLDAFLSNDFVSELHQCDEYHIPSKKPRIASGHVDVDCPSNRLLFHSQLPIAIYLGEHGDSQVTLNVLSRSGLTLKALDTLETQLKALTEWIVGFHVQNARNVNLSRANHRINLKPFFTWLKNQIFTPEVGFPVMGVFQSPWHGWEEQFQNYKFHETQLRLLEYFSDDKDPSSLGVYLMKIYYQKYSFMNASTSVGELCGPSVNHHSQATQPPGQILISQSKEIVMTSYFKERLSFISSLFKIPEISQPIMSILSRSHPSYSVLRSIEAEHFKKEIQLVLSKAFESPLRRQHEKLPIALFPHNQICLFTEVDGTPKTSRGRRTFFPAIKQLAKTLDTLHVYLLKRLKLTIGEIIMRREALVRWYYKEIIQPTKSLPVIGTIQGERQYLQWYQLALDFIPLFGPVQLSLIEFLSHAGRSHYPNIEHTASFILANWYLSEHPNDFKLFIQE</sequence>
<protein>
    <submittedName>
        <fullName evidence="1">Uncharacterized protein</fullName>
    </submittedName>
</protein>
<evidence type="ECO:0000313" key="1">
    <source>
        <dbReference type="EMBL" id="KAI7956449.1"/>
    </source>
</evidence>
<dbReference type="Proteomes" id="UP001060170">
    <property type="component" value="Chromosome 4"/>
</dbReference>
<reference evidence="2" key="2">
    <citation type="journal article" date="2018" name="Mol. Plant Microbe Interact.">
        <title>Genome sequence resources for the wheat stripe rust pathogen (Puccinia striiformis f. sp. tritici) and the barley stripe rust pathogen (Puccinia striiformis f. sp. hordei).</title>
        <authorList>
            <person name="Xia C."/>
            <person name="Wang M."/>
            <person name="Yin C."/>
            <person name="Cornejo O.E."/>
            <person name="Hulbert S.H."/>
            <person name="Chen X."/>
        </authorList>
    </citation>
    <scope>NUCLEOTIDE SEQUENCE [LARGE SCALE GENOMIC DNA]</scope>
    <source>
        <strain evidence="2">93-210</strain>
    </source>
</reference>
<reference evidence="2" key="1">
    <citation type="journal article" date="2018" name="BMC Genomics">
        <title>Genomic insights into host adaptation between the wheat stripe rust pathogen (Puccinia striiformis f. sp. tritici) and the barley stripe rust pathogen (Puccinia striiformis f. sp. hordei).</title>
        <authorList>
            <person name="Xia C."/>
            <person name="Wang M."/>
            <person name="Yin C."/>
            <person name="Cornejo O.E."/>
            <person name="Hulbert S.H."/>
            <person name="Chen X."/>
        </authorList>
    </citation>
    <scope>NUCLEOTIDE SEQUENCE [LARGE SCALE GENOMIC DNA]</scope>
    <source>
        <strain evidence="2">93-210</strain>
    </source>
</reference>
<comment type="caution">
    <text evidence="1">The sequence shown here is derived from an EMBL/GenBank/DDBJ whole genome shotgun (WGS) entry which is preliminary data.</text>
</comment>
<feature type="non-terminal residue" evidence="1">
    <location>
        <position position="1"/>
    </location>
</feature>
<organism evidence="1 2">
    <name type="scientific">Puccinia striiformis f. sp. tritici</name>
    <dbReference type="NCBI Taxonomy" id="168172"/>
    <lineage>
        <taxon>Eukaryota</taxon>
        <taxon>Fungi</taxon>
        <taxon>Dikarya</taxon>
        <taxon>Basidiomycota</taxon>
        <taxon>Pucciniomycotina</taxon>
        <taxon>Pucciniomycetes</taxon>
        <taxon>Pucciniales</taxon>
        <taxon>Pucciniaceae</taxon>
        <taxon>Puccinia</taxon>
    </lineage>
</organism>
<reference evidence="1 2" key="3">
    <citation type="journal article" date="2022" name="Microbiol. Spectr.">
        <title>Folding features and dynamics of 3D genome architecture in plant fungal pathogens.</title>
        <authorList>
            <person name="Xia C."/>
        </authorList>
    </citation>
    <scope>NUCLEOTIDE SEQUENCE [LARGE SCALE GENOMIC DNA]</scope>
    <source>
        <strain evidence="1 2">93-210</strain>
    </source>
</reference>
<name>A0ACC0ELE4_9BASI</name>